<name>A0A1G1WNX6_9BACT</name>
<dbReference type="SUPFAM" id="SSF53335">
    <property type="entry name" value="S-adenosyl-L-methionine-dependent methyltransferases"/>
    <property type="match status" value="1"/>
</dbReference>
<dbReference type="STRING" id="1802603.A3F35_02175"/>
<dbReference type="InterPro" id="IPR029063">
    <property type="entry name" value="SAM-dependent_MTases_sf"/>
</dbReference>
<evidence type="ECO:0000313" key="8">
    <source>
        <dbReference type="Proteomes" id="UP000178068"/>
    </source>
</evidence>
<proteinExistence type="inferred from homology"/>
<dbReference type="EMBL" id="MHCZ01000032">
    <property type="protein sequence ID" value="OGY29445.1"/>
    <property type="molecule type" value="Genomic_DNA"/>
</dbReference>
<dbReference type="GO" id="GO:0009307">
    <property type="term" value="P:DNA restriction-modification system"/>
    <property type="evidence" value="ECO:0007669"/>
    <property type="project" value="InterPro"/>
</dbReference>
<dbReference type="EC" id="2.1.1.72" evidence="2"/>
<evidence type="ECO:0000313" key="7">
    <source>
        <dbReference type="EMBL" id="OGY29445.1"/>
    </source>
</evidence>
<organism evidence="7 8">
    <name type="scientific">Candidatus Woykebacteria bacterium RIFCSPHIGHO2_12_FULL_45_10</name>
    <dbReference type="NCBI Taxonomy" id="1802603"/>
    <lineage>
        <taxon>Bacteria</taxon>
        <taxon>Candidatus Woykeibacteriota</taxon>
    </lineage>
</organism>
<evidence type="ECO:0000256" key="4">
    <source>
        <dbReference type="ARBA" id="ARBA00022679"/>
    </source>
</evidence>
<reference evidence="7 8" key="1">
    <citation type="journal article" date="2016" name="Nat. Commun.">
        <title>Thousands of microbial genomes shed light on interconnected biogeochemical processes in an aquifer system.</title>
        <authorList>
            <person name="Anantharaman K."/>
            <person name="Brown C.T."/>
            <person name="Hug L.A."/>
            <person name="Sharon I."/>
            <person name="Castelle C.J."/>
            <person name="Probst A.J."/>
            <person name="Thomas B.C."/>
            <person name="Singh A."/>
            <person name="Wilkins M.J."/>
            <person name="Karaoz U."/>
            <person name="Brodie E.L."/>
            <person name="Williams K.H."/>
            <person name="Hubbard S.S."/>
            <person name="Banfield J.F."/>
        </authorList>
    </citation>
    <scope>NUCLEOTIDE SEQUENCE [LARGE SCALE GENOMIC DNA]</scope>
</reference>
<dbReference type="GO" id="GO:0032259">
    <property type="term" value="P:methylation"/>
    <property type="evidence" value="ECO:0007669"/>
    <property type="project" value="UniProtKB-KW"/>
</dbReference>
<keyword evidence="3 7" id="KW-0489">Methyltransferase</keyword>
<evidence type="ECO:0000256" key="3">
    <source>
        <dbReference type="ARBA" id="ARBA00022603"/>
    </source>
</evidence>
<dbReference type="Gene3D" id="1.10.1020.10">
    <property type="entry name" value="Adenine-specific Methyltransferase, Domain 2"/>
    <property type="match status" value="1"/>
</dbReference>
<comment type="similarity">
    <text evidence="1">Belongs to the N(4)/N(6)-methyltransferase family.</text>
</comment>
<evidence type="ECO:0000256" key="6">
    <source>
        <dbReference type="ARBA" id="ARBA00047942"/>
    </source>
</evidence>
<evidence type="ECO:0000256" key="1">
    <source>
        <dbReference type="ARBA" id="ARBA00006594"/>
    </source>
</evidence>
<dbReference type="Gene3D" id="3.40.50.150">
    <property type="entry name" value="Vaccinia Virus protein VP39"/>
    <property type="match status" value="1"/>
</dbReference>
<protein>
    <recommendedName>
        <fullName evidence="2">site-specific DNA-methyltransferase (adenine-specific)</fullName>
        <ecNumber evidence="2">2.1.1.72</ecNumber>
    </recommendedName>
</protein>
<gene>
    <name evidence="7" type="ORF">A3F35_02175</name>
</gene>
<comment type="catalytic activity">
    <reaction evidence="6">
        <text>a 2'-deoxyadenosine in DNA + S-adenosyl-L-methionine = an N(6)-methyl-2'-deoxyadenosine in DNA + S-adenosyl-L-homocysteine + H(+)</text>
        <dbReference type="Rhea" id="RHEA:15197"/>
        <dbReference type="Rhea" id="RHEA-COMP:12418"/>
        <dbReference type="Rhea" id="RHEA-COMP:12419"/>
        <dbReference type="ChEBI" id="CHEBI:15378"/>
        <dbReference type="ChEBI" id="CHEBI:57856"/>
        <dbReference type="ChEBI" id="CHEBI:59789"/>
        <dbReference type="ChEBI" id="CHEBI:90615"/>
        <dbReference type="ChEBI" id="CHEBI:90616"/>
        <dbReference type="EC" id="2.1.1.72"/>
    </reaction>
</comment>
<accession>A0A1G1WNX6</accession>
<sequence length="344" mass="40316">MDEIGVLPSTRYQGSKYKILDWINYHTQDLQFDTVLDAFGGTGSVGYMFKSAGKQVTYNDSLKFNYYIGLALIENPGIILTNDDVNYILKKHQSTYYPSFIYDNFHDIYFTDDENQWLDIIITNIRSINDIYKQAMAYYALFQACIIKRPYNLFHRKNLYVRTADVKRSFGNKKTWDTPFRSHFLKFIHEANRAVFDNNRKNTAHHSDIFELNTPGIDLVYIDTPYISQKGVGVNYFDFYHFLEGIVFYDQWDRLIDRDSKHKKIKNGKNEWCKKDEIHQAFEKLFAKFADSILVVSYRDDGTPTIDELAVMLKKNKKSVSLQKSEYKYALSKTSSKEVLLIGT</sequence>
<evidence type="ECO:0000256" key="2">
    <source>
        <dbReference type="ARBA" id="ARBA00011900"/>
    </source>
</evidence>
<keyword evidence="4 7" id="KW-0808">Transferase</keyword>
<keyword evidence="5" id="KW-0949">S-adenosyl-L-methionine</keyword>
<comment type="caution">
    <text evidence="7">The sequence shown here is derived from an EMBL/GenBank/DDBJ whole genome shotgun (WGS) entry which is preliminary data.</text>
</comment>
<dbReference type="Pfam" id="PF02086">
    <property type="entry name" value="MethyltransfD12"/>
    <property type="match status" value="1"/>
</dbReference>
<dbReference type="Proteomes" id="UP000178068">
    <property type="component" value="Unassembled WGS sequence"/>
</dbReference>
<dbReference type="InterPro" id="IPR023095">
    <property type="entry name" value="Ade_MeTrfase_dom_2"/>
</dbReference>
<dbReference type="GO" id="GO:0009007">
    <property type="term" value="F:site-specific DNA-methyltransferase (adenine-specific) activity"/>
    <property type="evidence" value="ECO:0007669"/>
    <property type="project" value="UniProtKB-EC"/>
</dbReference>
<dbReference type="AlphaFoldDB" id="A0A1G1WNX6"/>
<dbReference type="InterPro" id="IPR012327">
    <property type="entry name" value="MeTrfase_D12"/>
</dbReference>
<dbReference type="PRINTS" id="PR00505">
    <property type="entry name" value="D12N6MTFRASE"/>
</dbReference>
<evidence type="ECO:0000256" key="5">
    <source>
        <dbReference type="ARBA" id="ARBA00022691"/>
    </source>
</evidence>